<dbReference type="PROSITE" id="PS50879">
    <property type="entry name" value="RNASE_H_1"/>
    <property type="match status" value="1"/>
</dbReference>
<dbReference type="Gene3D" id="3.60.10.10">
    <property type="entry name" value="Endonuclease/exonuclease/phosphatase"/>
    <property type="match status" value="1"/>
</dbReference>
<proteinExistence type="predicted"/>
<dbReference type="SUPFAM" id="SSF56672">
    <property type="entry name" value="DNA/RNA polymerases"/>
    <property type="match status" value="1"/>
</dbReference>
<evidence type="ECO:0000259" key="3">
    <source>
        <dbReference type="PROSITE" id="PS50879"/>
    </source>
</evidence>
<dbReference type="InterPro" id="IPR052560">
    <property type="entry name" value="RdDP_mobile_element"/>
</dbReference>
<dbReference type="PANTHER" id="PTHR36688">
    <property type="entry name" value="ENDO/EXONUCLEASE/PHOSPHATASE DOMAIN-CONTAINING PROTEIN"/>
    <property type="match status" value="1"/>
</dbReference>
<feature type="domain" description="Reverse transcriptase" evidence="2">
    <location>
        <begin position="533"/>
        <end position="803"/>
    </location>
</feature>
<dbReference type="CDD" id="cd01650">
    <property type="entry name" value="RT_nLTR_like"/>
    <property type="match status" value="1"/>
</dbReference>
<keyword evidence="5" id="KW-1185">Reference proteome</keyword>
<dbReference type="Gene3D" id="3.30.420.10">
    <property type="entry name" value="Ribonuclease H-like superfamily/Ribonuclease H"/>
    <property type="match status" value="1"/>
</dbReference>
<dbReference type="PANTHER" id="PTHR36688:SF2">
    <property type="entry name" value="ENDONUCLEASE_EXONUCLEASE_PHOSPHATASE DOMAIN-CONTAINING PROTEIN"/>
    <property type="match status" value="1"/>
</dbReference>
<name>A0AAN9ANH4_9CAEN</name>
<evidence type="ECO:0000313" key="5">
    <source>
        <dbReference type="Proteomes" id="UP001374579"/>
    </source>
</evidence>
<dbReference type="Pfam" id="PF00078">
    <property type="entry name" value="RVT_1"/>
    <property type="match status" value="1"/>
</dbReference>
<dbReference type="Pfam" id="PF00075">
    <property type="entry name" value="RNase_H"/>
    <property type="match status" value="1"/>
</dbReference>
<sequence length="1282" mass="144234">MAVQLSLDRCGVVLVSRSQGRTAPGLQPQGGPTSATDCGSDPLPLTGGGQNRATGQQLRIMHWNAEGVRQKKLELQQFLKSQQIDICCIQETHLNSSHRFSVRGYETHRFDRENRPKGGVLTLVKTNLSSIEVQRSEDADMEFITVKLILPERNLTICNLYSPPNKMMQLHCLQPGTEDWIVVGDFNSHSPSWGYPSLDAKGEEVEDWLIENQLVLVNKPDDPPTFYSRVWKKTSTPDLAIATDNVHKITKREVSEQLGGSDHRPTILTIAKQVIPSTGKLPPSWNYKKANWMLFSQLTDLYTKSITFDRHSVDRNASMFNSAILQAAKKSIPRGRRRDYKPYWNNALEELHKKLSEARENMEKDPTPENVARHSQIRTDFDKEKQRQTQNSWREKTASLNMEKDTQKLWQLTKTLNEDNSGRRKVTLHTNTGDVTGKTAANVFAKAFEADSTVTVPADRLKDVRSQTRAALHNTASTDLDPCMTERLILRELEEALRKLKQKKAPGPDGISNDMLKHLGPGAKRFLLSIYNQSWSTGTVPTSWKVALIRPIPKKGKDKRDPSSYRPISLLSCVGKLLERIVNKRLLSLLESRSFLAPTQTGYRQHRSTEDQLALLTQEIEDAFQEKKKVLAVFFDLSRAFDTVWKEGLLLKLLHAGVHGKMFKWLSDFLFNRTARVMVDGTTSNLVKLREGVPQGGVISPTLFLVYINDITTTVPKHVSNTLHADDFAVWCAEEHTSTATHRIQNTINSVSSWSEHWALQLNTTKTVSTLFSLSTSKEKVLLKLKDQAVPQVDTPTFLGVTLDTRLTWKPQIEATEGRAMKKLSLMKKLAGTQWGANSGILKQVYTGAVRPVMEYASSTWTTASKTNKGKLDKVQNMGLRIILGAMKSTPIQEMEKTADLEPLEDRREYKAVLQGEKMKRLTTHPLHQNLNKGTKNRLKRKSLKHQVKDLQTEYAEALEADPNCCETLVSDVWAPRKSFHEVRTDVPGLTAKGEQSPHVQKALAMEMIQDRYPHCTWTHVYTDGSSENAVRNGGSGVYIRRPNGTTTSLSVPAGDLSSNYRAELHALITAAEHAAGEDRSRQNIVLLTDSLSALQSLLSGPTDLPTRQLDNCLSTLSQHNKVVLQWIPAHVGIAGNEEADRLAKGGARLPQPHNSTSYKEAKTLLQRKKKENWKKRNGDYNPQEDPINKLDRRSQTTIFRLRTGHCGLKKHLKRLGLADDAHCECGSEEQTPEHILQNCPHLETIRQKFWQEETSVGAKLWGPADELRKTADFLAATGLRI</sequence>
<protein>
    <submittedName>
        <fullName evidence="4">Uncharacterized protein</fullName>
    </submittedName>
</protein>
<evidence type="ECO:0000256" key="1">
    <source>
        <dbReference type="SAM" id="MobiDB-lite"/>
    </source>
</evidence>
<dbReference type="InterPro" id="IPR012337">
    <property type="entry name" value="RNaseH-like_sf"/>
</dbReference>
<dbReference type="GO" id="GO:0003676">
    <property type="term" value="F:nucleic acid binding"/>
    <property type="evidence" value="ECO:0007669"/>
    <property type="project" value="InterPro"/>
</dbReference>
<organism evidence="4 5">
    <name type="scientific">Littorina saxatilis</name>
    <dbReference type="NCBI Taxonomy" id="31220"/>
    <lineage>
        <taxon>Eukaryota</taxon>
        <taxon>Metazoa</taxon>
        <taxon>Spiralia</taxon>
        <taxon>Lophotrochozoa</taxon>
        <taxon>Mollusca</taxon>
        <taxon>Gastropoda</taxon>
        <taxon>Caenogastropoda</taxon>
        <taxon>Littorinimorpha</taxon>
        <taxon>Littorinoidea</taxon>
        <taxon>Littorinidae</taxon>
        <taxon>Littorina</taxon>
    </lineage>
</organism>
<accession>A0AAN9ANH4</accession>
<dbReference type="InterPro" id="IPR043502">
    <property type="entry name" value="DNA/RNA_pol_sf"/>
</dbReference>
<dbReference type="SUPFAM" id="SSF53098">
    <property type="entry name" value="Ribonuclease H-like"/>
    <property type="match status" value="1"/>
</dbReference>
<dbReference type="GO" id="GO:0004523">
    <property type="term" value="F:RNA-DNA hybrid ribonuclease activity"/>
    <property type="evidence" value="ECO:0007669"/>
    <property type="project" value="InterPro"/>
</dbReference>
<reference evidence="4 5" key="1">
    <citation type="submission" date="2024-02" db="EMBL/GenBank/DDBJ databases">
        <title>Chromosome-scale genome assembly of the rough periwinkle Littorina saxatilis.</title>
        <authorList>
            <person name="De Jode A."/>
            <person name="Faria R."/>
            <person name="Formenti G."/>
            <person name="Sims Y."/>
            <person name="Smith T.P."/>
            <person name="Tracey A."/>
            <person name="Wood J.M.D."/>
            <person name="Zagrodzka Z.B."/>
            <person name="Johannesson K."/>
            <person name="Butlin R.K."/>
            <person name="Leder E.H."/>
        </authorList>
    </citation>
    <scope>NUCLEOTIDE SEQUENCE [LARGE SCALE GENOMIC DNA]</scope>
    <source>
        <strain evidence="4">Snail1</strain>
        <tissue evidence="4">Muscle</tissue>
    </source>
</reference>
<gene>
    <name evidence="4" type="ORF">V1264_009986</name>
</gene>
<dbReference type="EMBL" id="JBAMIC010000024">
    <property type="protein sequence ID" value="KAK7090147.1"/>
    <property type="molecule type" value="Genomic_DNA"/>
</dbReference>
<comment type="caution">
    <text evidence="4">The sequence shown here is derived from an EMBL/GenBank/DDBJ whole genome shotgun (WGS) entry which is preliminary data.</text>
</comment>
<dbReference type="InterPro" id="IPR036397">
    <property type="entry name" value="RNaseH_sf"/>
</dbReference>
<evidence type="ECO:0000313" key="4">
    <source>
        <dbReference type="EMBL" id="KAK7090147.1"/>
    </source>
</evidence>
<dbReference type="Proteomes" id="UP001374579">
    <property type="component" value="Unassembled WGS sequence"/>
</dbReference>
<dbReference type="InterPro" id="IPR005135">
    <property type="entry name" value="Endo/exonuclease/phosphatase"/>
</dbReference>
<dbReference type="CDD" id="cd09276">
    <property type="entry name" value="Rnase_HI_RT_non_LTR"/>
    <property type="match status" value="1"/>
</dbReference>
<dbReference type="SUPFAM" id="SSF56219">
    <property type="entry name" value="DNase I-like"/>
    <property type="match status" value="1"/>
</dbReference>
<dbReference type="InterPro" id="IPR002156">
    <property type="entry name" value="RNaseH_domain"/>
</dbReference>
<dbReference type="InterPro" id="IPR036691">
    <property type="entry name" value="Endo/exonu/phosph_ase_sf"/>
</dbReference>
<evidence type="ECO:0000259" key="2">
    <source>
        <dbReference type="PROSITE" id="PS50878"/>
    </source>
</evidence>
<dbReference type="InterPro" id="IPR000477">
    <property type="entry name" value="RT_dom"/>
</dbReference>
<dbReference type="Pfam" id="PF14529">
    <property type="entry name" value="Exo_endo_phos_2"/>
    <property type="match status" value="1"/>
</dbReference>
<feature type="domain" description="RNase H type-1" evidence="3">
    <location>
        <begin position="1015"/>
        <end position="1149"/>
    </location>
</feature>
<dbReference type="GO" id="GO:0006259">
    <property type="term" value="P:DNA metabolic process"/>
    <property type="evidence" value="ECO:0007669"/>
    <property type="project" value="UniProtKB-ARBA"/>
</dbReference>
<dbReference type="PROSITE" id="PS50878">
    <property type="entry name" value="RT_POL"/>
    <property type="match status" value="1"/>
</dbReference>
<feature type="region of interest" description="Disordered" evidence="1">
    <location>
        <begin position="21"/>
        <end position="52"/>
    </location>
</feature>